<dbReference type="InterPro" id="IPR049940">
    <property type="entry name" value="GluQ/Sye"/>
</dbReference>
<dbReference type="NCBIfam" id="NF004315">
    <property type="entry name" value="PRK05710.1-4"/>
    <property type="match status" value="1"/>
</dbReference>
<dbReference type="PANTHER" id="PTHR43311:SF1">
    <property type="entry name" value="GLUTAMYL-Q TRNA(ASP) SYNTHETASE"/>
    <property type="match status" value="1"/>
</dbReference>
<keyword evidence="3 5" id="KW-0067">ATP-binding</keyword>
<dbReference type="RefSeq" id="WP_218444628.1">
    <property type="nucleotide sequence ID" value="NZ_JAGSPA010000001.1"/>
</dbReference>
<name>A0ABS6SAY6_9SPHN</name>
<accession>A0ABS6SAY6</accession>
<dbReference type="GO" id="GO:0016874">
    <property type="term" value="F:ligase activity"/>
    <property type="evidence" value="ECO:0007669"/>
    <property type="project" value="UniProtKB-KW"/>
</dbReference>
<dbReference type="PROSITE" id="PS00178">
    <property type="entry name" value="AA_TRNA_LIGASE_I"/>
    <property type="match status" value="1"/>
</dbReference>
<protein>
    <submittedName>
        <fullName evidence="7">tRNA glutamyl-Q(34) synthetase GluQRS</fullName>
        <ecNumber evidence="7">6.1.1.-</ecNumber>
    </submittedName>
</protein>
<feature type="domain" description="Glutamyl/glutaminyl-tRNA synthetase class Ib catalytic" evidence="6">
    <location>
        <begin position="3"/>
        <end position="250"/>
    </location>
</feature>
<dbReference type="EMBL" id="JAGSPA010000001">
    <property type="protein sequence ID" value="MBV7255569.1"/>
    <property type="molecule type" value="Genomic_DNA"/>
</dbReference>
<dbReference type="PANTHER" id="PTHR43311">
    <property type="entry name" value="GLUTAMATE--TRNA LIGASE"/>
    <property type="match status" value="1"/>
</dbReference>
<keyword evidence="2 5" id="KW-0547">Nucleotide-binding</keyword>
<evidence type="ECO:0000259" key="6">
    <source>
        <dbReference type="Pfam" id="PF00749"/>
    </source>
</evidence>
<keyword evidence="5" id="KW-0648">Protein biosynthesis</keyword>
<dbReference type="EC" id="6.1.1.-" evidence="7"/>
<dbReference type="InterPro" id="IPR001412">
    <property type="entry name" value="aa-tRNA-synth_I_CS"/>
</dbReference>
<keyword evidence="8" id="KW-1185">Reference proteome</keyword>
<gene>
    <name evidence="7" type="primary">gluQRS</name>
    <name evidence="7" type="ORF">KCG44_02085</name>
</gene>
<reference evidence="7 8" key="1">
    <citation type="submission" date="2021-04" db="EMBL/GenBank/DDBJ databases">
        <authorList>
            <person name="Pira H."/>
            <person name="Risdian C."/>
            <person name="Wink J."/>
        </authorList>
    </citation>
    <scope>NUCLEOTIDE SEQUENCE [LARGE SCALE GENOMIC DNA]</scope>
    <source>
        <strain evidence="7 8">WHA3</strain>
    </source>
</reference>
<dbReference type="Pfam" id="PF00749">
    <property type="entry name" value="tRNA-synt_1c"/>
    <property type="match status" value="1"/>
</dbReference>
<evidence type="ECO:0000313" key="8">
    <source>
        <dbReference type="Proteomes" id="UP000722336"/>
    </source>
</evidence>
<evidence type="ECO:0000313" key="7">
    <source>
        <dbReference type="EMBL" id="MBV7255569.1"/>
    </source>
</evidence>
<keyword evidence="1 5" id="KW-0436">Ligase</keyword>
<proteinExistence type="inferred from homology"/>
<comment type="caution">
    <text evidence="7">The sequence shown here is derived from an EMBL/GenBank/DDBJ whole genome shotgun (WGS) entry which is preliminary data.</text>
</comment>
<dbReference type="Proteomes" id="UP000722336">
    <property type="component" value="Unassembled WGS sequence"/>
</dbReference>
<dbReference type="InterPro" id="IPR020058">
    <property type="entry name" value="Glu/Gln-tRNA-synth_Ib_cat-dom"/>
</dbReference>
<comment type="similarity">
    <text evidence="5">Belongs to the class-I aminoacyl-tRNA synthetase family.</text>
</comment>
<evidence type="ECO:0000256" key="1">
    <source>
        <dbReference type="ARBA" id="ARBA00022598"/>
    </source>
</evidence>
<sequence>MMTSRFAPSPTGLLHLGHAYSAILAHDMARRAGGRFLLRIEDLDQGRARGEYVEAIFEDLTWLGLTWDEAPLRQSRRGEVYRDALDRLIALDAAYPCFCTRRDIAQAADAPQGPDGPLYPGTCRLLPPAVRRARMATDAHAWRLDMDAAARLAGPLTFEDHGRSIAVDPLLNGDVVIARKDAGSSYHLAATIDDAACGVTDVVRGTDLLASTHVHRVLQALLGLDAPRYHHHGLVAGDDGERLAKRNGARPLAALRDDGVTAADIRARFALSS</sequence>
<evidence type="ECO:0000256" key="5">
    <source>
        <dbReference type="RuleBase" id="RU363037"/>
    </source>
</evidence>
<evidence type="ECO:0000256" key="4">
    <source>
        <dbReference type="ARBA" id="ARBA00023146"/>
    </source>
</evidence>
<keyword evidence="4 5" id="KW-0030">Aminoacyl-tRNA synthetase</keyword>
<evidence type="ECO:0000256" key="2">
    <source>
        <dbReference type="ARBA" id="ARBA00022741"/>
    </source>
</evidence>
<organism evidence="7 8">
    <name type="scientific">Pacificimonas pallii</name>
    <dbReference type="NCBI Taxonomy" id="2827236"/>
    <lineage>
        <taxon>Bacteria</taxon>
        <taxon>Pseudomonadati</taxon>
        <taxon>Pseudomonadota</taxon>
        <taxon>Alphaproteobacteria</taxon>
        <taxon>Sphingomonadales</taxon>
        <taxon>Sphingosinicellaceae</taxon>
        <taxon>Pacificimonas</taxon>
    </lineage>
</organism>
<evidence type="ECO:0000256" key="3">
    <source>
        <dbReference type="ARBA" id="ARBA00022840"/>
    </source>
</evidence>